<evidence type="ECO:0000256" key="1">
    <source>
        <dbReference type="SAM" id="MobiDB-lite"/>
    </source>
</evidence>
<comment type="caution">
    <text evidence="2">The sequence shown here is derived from an EMBL/GenBank/DDBJ whole genome shotgun (WGS) entry which is preliminary data.</text>
</comment>
<feature type="region of interest" description="Disordered" evidence="1">
    <location>
        <begin position="46"/>
        <end position="73"/>
    </location>
</feature>
<gene>
    <name evidence="2" type="ORF">ATANTOWER_008171</name>
</gene>
<evidence type="ECO:0000313" key="3">
    <source>
        <dbReference type="Proteomes" id="UP001345963"/>
    </source>
</evidence>
<sequence length="107" mass="12122">MGQEENQRSREGTDCKNYRRASPGISEGFLLLFKLLLISSDKRQMQIRTCQSHPAPSGRRDTTQPAHSSEYDKQTIQYLASRLPSPQNQCKGKMTPFEGCIQHPIAL</sequence>
<feature type="compositionally biased region" description="Basic and acidic residues" evidence="1">
    <location>
        <begin position="1"/>
        <end position="17"/>
    </location>
</feature>
<evidence type="ECO:0000313" key="2">
    <source>
        <dbReference type="EMBL" id="MED6239579.1"/>
    </source>
</evidence>
<proteinExistence type="predicted"/>
<keyword evidence="3" id="KW-1185">Reference proteome</keyword>
<dbReference type="Proteomes" id="UP001345963">
    <property type="component" value="Unassembled WGS sequence"/>
</dbReference>
<protein>
    <submittedName>
        <fullName evidence="2">Uncharacterized protein</fullName>
    </submittedName>
</protein>
<reference evidence="2 3" key="1">
    <citation type="submission" date="2021-07" db="EMBL/GenBank/DDBJ databases">
        <authorList>
            <person name="Palmer J.M."/>
        </authorList>
    </citation>
    <scope>NUCLEOTIDE SEQUENCE [LARGE SCALE GENOMIC DNA]</scope>
    <source>
        <strain evidence="2 3">AT_MEX2019</strain>
        <tissue evidence="2">Muscle</tissue>
    </source>
</reference>
<dbReference type="EMBL" id="JAHUTI010021638">
    <property type="protein sequence ID" value="MED6239579.1"/>
    <property type="molecule type" value="Genomic_DNA"/>
</dbReference>
<name>A0ABU7APG7_9TELE</name>
<accession>A0ABU7APG7</accession>
<organism evidence="2 3">
    <name type="scientific">Ataeniobius toweri</name>
    <dbReference type="NCBI Taxonomy" id="208326"/>
    <lineage>
        <taxon>Eukaryota</taxon>
        <taxon>Metazoa</taxon>
        <taxon>Chordata</taxon>
        <taxon>Craniata</taxon>
        <taxon>Vertebrata</taxon>
        <taxon>Euteleostomi</taxon>
        <taxon>Actinopterygii</taxon>
        <taxon>Neopterygii</taxon>
        <taxon>Teleostei</taxon>
        <taxon>Neoteleostei</taxon>
        <taxon>Acanthomorphata</taxon>
        <taxon>Ovalentaria</taxon>
        <taxon>Atherinomorphae</taxon>
        <taxon>Cyprinodontiformes</taxon>
        <taxon>Goodeidae</taxon>
        <taxon>Ataeniobius</taxon>
    </lineage>
</organism>
<feature type="region of interest" description="Disordered" evidence="1">
    <location>
        <begin position="1"/>
        <end position="21"/>
    </location>
</feature>